<evidence type="ECO:0000313" key="2">
    <source>
        <dbReference type="EMBL" id="UXH76691.1"/>
    </source>
</evidence>
<protein>
    <submittedName>
        <fullName evidence="2">Uncharacterized protein</fullName>
    </submittedName>
</protein>
<sequence>MWSSFTASCPDLSRFASLNASDEPTPPTGHQTGHQTGQPTTNQTESQTQGQSHSPSQPGHDGASISATAARPETSRAQRRAGDDAPRASMVQARQLLGDPDTPPYLVAKLRNWSEDHGRRADALMALFDHEFRALATAQGPQWAQEFETRLLPSLRQAAVVSVALGMDTLPALRDFLNKGAGEAKELSQVGRCYGLPAALAPLLVAAAAVLTLKENAEPPDVYAPPGGGSDAGMPWVAGAVLLAATPLFAWIDSLGDIGRRSLENNALLGPRASFGNALASHLHQCPSRSERRQTLRDAAATLLTDAILRVCLGTAVIGALPVKVPLTAYLLVDAFVAAMREAFIAQAVLGGPLGLKTPPPIRDFMTLSSREFPRWATQLHRDDAGRGKCVQSMRDIAAGLVRPSTYARAALGVAPFMLSHFLALCTTAYPVGGNLSSRLDKDELTRGLGPPVDPLTVLALSSWASALAAITVVTSQSVRAWAERWLDPAAERLAGHAWQAVGRCRRRFTYATPEAAAAAAAAATSTATSPDCEAGMAMQVRRPRQLAPADRLTADRSPCAPQDAAHPWKRLSQIATRHAPGESVASSDRTVLLAEAALYETRL</sequence>
<dbReference type="EMBL" id="CP104562">
    <property type="protein sequence ID" value="UXH76691.1"/>
    <property type="molecule type" value="Genomic_DNA"/>
</dbReference>
<evidence type="ECO:0000256" key="1">
    <source>
        <dbReference type="SAM" id="MobiDB-lite"/>
    </source>
</evidence>
<accession>A0ABY6ATZ1</accession>
<feature type="compositionally biased region" description="Low complexity" evidence="1">
    <location>
        <begin position="28"/>
        <end position="44"/>
    </location>
</feature>
<feature type="compositionally biased region" description="Polar residues" evidence="1">
    <location>
        <begin position="45"/>
        <end position="57"/>
    </location>
</feature>
<gene>
    <name evidence="2" type="ORF">N4261_16805</name>
</gene>
<feature type="region of interest" description="Disordered" evidence="1">
    <location>
        <begin position="15"/>
        <end position="87"/>
    </location>
</feature>
<dbReference type="RefSeq" id="WP_261756426.1">
    <property type="nucleotide sequence ID" value="NZ_CP104562.2"/>
</dbReference>
<proteinExistence type="predicted"/>
<name>A0ABY6ATZ1_9BURK</name>
<feature type="region of interest" description="Disordered" evidence="1">
    <location>
        <begin position="545"/>
        <end position="566"/>
    </location>
</feature>
<keyword evidence="3" id="KW-1185">Reference proteome</keyword>
<dbReference type="Proteomes" id="UP001064933">
    <property type="component" value="Chromosome"/>
</dbReference>
<feature type="compositionally biased region" description="Basic and acidic residues" evidence="1">
    <location>
        <begin position="73"/>
        <end position="86"/>
    </location>
</feature>
<evidence type="ECO:0000313" key="3">
    <source>
        <dbReference type="Proteomes" id="UP001064933"/>
    </source>
</evidence>
<reference evidence="2" key="1">
    <citation type="submission" date="2022-10" db="EMBL/GenBank/DDBJ databases">
        <title>Characterization and whole genome sequencing of a new Roseateles species, isolated from fresh water.</title>
        <authorList>
            <person name="Guliayeva D.Y."/>
            <person name="Akhremchuk A.E."/>
            <person name="Sikolenko M.A."/>
            <person name="Valentovich L.N."/>
            <person name="Sidarenka A.V."/>
        </authorList>
    </citation>
    <scope>NUCLEOTIDE SEQUENCE</scope>
    <source>
        <strain evidence="2">BIM B-1768</strain>
    </source>
</reference>
<organism evidence="2 3">
    <name type="scientific">Roseateles amylovorans</name>
    <dbReference type="NCBI Taxonomy" id="2978473"/>
    <lineage>
        <taxon>Bacteria</taxon>
        <taxon>Pseudomonadati</taxon>
        <taxon>Pseudomonadota</taxon>
        <taxon>Betaproteobacteria</taxon>
        <taxon>Burkholderiales</taxon>
        <taxon>Sphaerotilaceae</taxon>
        <taxon>Roseateles</taxon>
    </lineage>
</organism>